<keyword evidence="1" id="KW-0175">Coiled coil</keyword>
<evidence type="ECO:0000313" key="2">
    <source>
        <dbReference type="EMBL" id="CAL5992321.1"/>
    </source>
</evidence>
<protein>
    <submittedName>
        <fullName evidence="2">Hypothetical_protein</fullName>
    </submittedName>
</protein>
<comment type="caution">
    <text evidence="2">The sequence shown here is derived from an EMBL/GenBank/DDBJ whole genome shotgun (WGS) entry which is preliminary data.</text>
</comment>
<feature type="coiled-coil region" evidence="1">
    <location>
        <begin position="26"/>
        <end position="53"/>
    </location>
</feature>
<organism evidence="2 3">
    <name type="scientific">Hexamita inflata</name>
    <dbReference type="NCBI Taxonomy" id="28002"/>
    <lineage>
        <taxon>Eukaryota</taxon>
        <taxon>Metamonada</taxon>
        <taxon>Diplomonadida</taxon>
        <taxon>Hexamitidae</taxon>
        <taxon>Hexamitinae</taxon>
        <taxon>Hexamita</taxon>
    </lineage>
</organism>
<gene>
    <name evidence="2" type="ORF">HINF_LOCUS12527</name>
</gene>
<dbReference type="EMBL" id="CAXDID020000028">
    <property type="protein sequence ID" value="CAL5992321.1"/>
    <property type="molecule type" value="Genomic_DNA"/>
</dbReference>
<evidence type="ECO:0000313" key="3">
    <source>
        <dbReference type="Proteomes" id="UP001642409"/>
    </source>
</evidence>
<keyword evidence="3" id="KW-1185">Reference proteome</keyword>
<name>A0ABP1HE51_9EUKA</name>
<reference evidence="2 3" key="1">
    <citation type="submission" date="2024-07" db="EMBL/GenBank/DDBJ databases">
        <authorList>
            <person name="Akdeniz Z."/>
        </authorList>
    </citation>
    <scope>NUCLEOTIDE SEQUENCE [LARGE SCALE GENOMIC DNA]</scope>
</reference>
<evidence type="ECO:0000256" key="1">
    <source>
        <dbReference type="SAM" id="Coils"/>
    </source>
</evidence>
<sequence length="131" mass="15593">MAQALLELVNQKYELHQEIDFANYEINLLDKTIQSQRNILHELQDQFGQLEENLDCPDELKQKIQHASEQLINTNQSQFELYSQIASMDLKRIYLLKQINEAKVAYGIHRIQQQKEFREKYPELISSKQDQ</sequence>
<dbReference type="Proteomes" id="UP001642409">
    <property type="component" value="Unassembled WGS sequence"/>
</dbReference>
<accession>A0ABP1HE51</accession>
<proteinExistence type="predicted"/>